<name>A0A975ZQ42_9RHOB</name>
<dbReference type="Proteomes" id="UP000182932">
    <property type="component" value="Unassembled WGS sequence"/>
</dbReference>
<dbReference type="GO" id="GO:0016491">
    <property type="term" value="F:oxidoreductase activity"/>
    <property type="evidence" value="ECO:0007669"/>
    <property type="project" value="InterPro"/>
</dbReference>
<proteinExistence type="predicted"/>
<feature type="domain" description="NADP-dependent oxidoreductase" evidence="1">
    <location>
        <begin position="14"/>
        <end position="286"/>
    </location>
</feature>
<dbReference type="SUPFAM" id="SSF51430">
    <property type="entry name" value="NAD(P)-linked oxidoreductase"/>
    <property type="match status" value="1"/>
</dbReference>
<dbReference type="InterPro" id="IPR050523">
    <property type="entry name" value="AKR_Detox_Biosynth"/>
</dbReference>
<dbReference type="PANTHER" id="PTHR43364">
    <property type="entry name" value="NADH-SPECIFIC METHYLGLYOXAL REDUCTASE-RELATED"/>
    <property type="match status" value="1"/>
</dbReference>
<gene>
    <name evidence="2" type="ORF">SAMN04487940_11830</name>
</gene>
<accession>A0A975ZQ42</accession>
<evidence type="ECO:0000313" key="2">
    <source>
        <dbReference type="EMBL" id="SEK00940.1"/>
    </source>
</evidence>
<dbReference type="PRINTS" id="PR00069">
    <property type="entry name" value="ALDKETRDTASE"/>
</dbReference>
<dbReference type="Gene3D" id="3.20.20.100">
    <property type="entry name" value="NADP-dependent oxidoreductase domain"/>
    <property type="match status" value="1"/>
</dbReference>
<dbReference type="InterPro" id="IPR018170">
    <property type="entry name" value="Aldo/ket_reductase_CS"/>
</dbReference>
<dbReference type="Pfam" id="PF00248">
    <property type="entry name" value="Aldo_ket_red"/>
    <property type="match status" value="1"/>
</dbReference>
<evidence type="ECO:0000313" key="3">
    <source>
        <dbReference type="Proteomes" id="UP000182932"/>
    </source>
</evidence>
<dbReference type="InterPro" id="IPR036812">
    <property type="entry name" value="NAD(P)_OxRdtase_dom_sf"/>
</dbReference>
<dbReference type="CDD" id="cd19092">
    <property type="entry name" value="AKR_BsYcsN_EcYdhF-like"/>
    <property type="match status" value="1"/>
</dbReference>
<dbReference type="AlphaFoldDB" id="A0A975ZQ42"/>
<evidence type="ECO:0000259" key="1">
    <source>
        <dbReference type="Pfam" id="PF00248"/>
    </source>
</evidence>
<protein>
    <submittedName>
        <fullName evidence="2">Predicted oxidoreductase</fullName>
    </submittedName>
</protein>
<dbReference type="InterPro" id="IPR023210">
    <property type="entry name" value="NADP_OxRdtase_dom"/>
</dbReference>
<dbReference type="PANTHER" id="PTHR43364:SF1">
    <property type="entry name" value="OXIDOREDUCTASE YDHF"/>
    <property type="match status" value="1"/>
</dbReference>
<comment type="caution">
    <text evidence="2">The sequence shown here is derived from an EMBL/GenBank/DDBJ whole genome shotgun (WGS) entry which is preliminary data.</text>
</comment>
<sequence>MQRVSLSGQMEMSRLVYGMWRVADDADTSPGHVQAKLEACLEQGITTIDQADIYGDYGAEEVLGAALKVAPGLRDRIEIVTKCDIIAPIGKYSDRRVKYYDTSAAHITASVEASLANMATDHIDLLLIHRPDPFMDHHETGGALDGLVASGKVRHVGVSNFRLNDWTLLQSAMTVPLVTNQIEASVLCPAPFLEGEIAWMQERGIHPMAWSPLAGGQLFSDAGKTMRRLLERIADEQGADVSAVAVAWLLAHPAGLLPVLGTNNLDRIRALSRATEIEIDRETWFEILTAAMGKEVP</sequence>
<dbReference type="GeneID" id="80820141"/>
<dbReference type="EMBL" id="FNYY01000018">
    <property type="protein sequence ID" value="SEK00940.1"/>
    <property type="molecule type" value="Genomic_DNA"/>
</dbReference>
<keyword evidence="3" id="KW-1185">Reference proteome</keyword>
<reference evidence="2 3" key="1">
    <citation type="submission" date="2016-10" db="EMBL/GenBank/DDBJ databases">
        <authorList>
            <person name="Varghese N."/>
            <person name="Submissions S."/>
        </authorList>
    </citation>
    <scope>NUCLEOTIDE SEQUENCE [LARGE SCALE GENOMIC DNA]</scope>
    <source>
        <strain evidence="2 3">FF3</strain>
    </source>
</reference>
<dbReference type="PROSITE" id="PS00062">
    <property type="entry name" value="ALDOKETO_REDUCTASE_2"/>
    <property type="match status" value="1"/>
</dbReference>
<dbReference type="RefSeq" id="WP_074838326.1">
    <property type="nucleotide sequence ID" value="NZ_CATMKJ010000016.1"/>
</dbReference>
<dbReference type="InterPro" id="IPR020471">
    <property type="entry name" value="AKR"/>
</dbReference>
<dbReference type="GO" id="GO:0005829">
    <property type="term" value="C:cytosol"/>
    <property type="evidence" value="ECO:0007669"/>
    <property type="project" value="TreeGrafter"/>
</dbReference>
<organism evidence="2 3">
    <name type="scientific">Marinovum algicola</name>
    <dbReference type="NCBI Taxonomy" id="42444"/>
    <lineage>
        <taxon>Bacteria</taxon>
        <taxon>Pseudomonadati</taxon>
        <taxon>Pseudomonadota</taxon>
        <taxon>Alphaproteobacteria</taxon>
        <taxon>Rhodobacterales</taxon>
        <taxon>Roseobacteraceae</taxon>
        <taxon>Marinovum</taxon>
    </lineage>
</organism>